<comment type="similarity">
    <text evidence="1">Belongs to the short-chain dehydrogenases/reductases (SDR) family.</text>
</comment>
<evidence type="ECO:0000313" key="7">
    <source>
        <dbReference type="Proteomes" id="UP000825890"/>
    </source>
</evidence>
<dbReference type="InterPro" id="IPR002347">
    <property type="entry name" value="SDR_fam"/>
</dbReference>
<evidence type="ECO:0000313" key="6">
    <source>
        <dbReference type="EMBL" id="GIZ44389.1"/>
    </source>
</evidence>
<evidence type="ECO:0000259" key="5">
    <source>
        <dbReference type="SMART" id="SM00822"/>
    </source>
</evidence>
<dbReference type="Gene3D" id="3.40.50.720">
    <property type="entry name" value="NAD(P)-binding Rossmann-like Domain"/>
    <property type="match status" value="1"/>
</dbReference>
<dbReference type="InterPro" id="IPR057326">
    <property type="entry name" value="KR_dom"/>
</dbReference>
<comment type="caution">
    <text evidence="6">The sequence shown here is derived from an EMBL/GenBank/DDBJ whole genome shotgun (WGS) entry which is preliminary data.</text>
</comment>
<dbReference type="SMART" id="SM00822">
    <property type="entry name" value="PKS_KR"/>
    <property type="match status" value="1"/>
</dbReference>
<evidence type="ECO:0000256" key="1">
    <source>
        <dbReference type="ARBA" id="ARBA00006484"/>
    </source>
</evidence>
<dbReference type="InterPro" id="IPR036291">
    <property type="entry name" value="NAD(P)-bd_dom_sf"/>
</dbReference>
<organism evidence="6 7">
    <name type="scientific">Cercospora kikuchii</name>
    <dbReference type="NCBI Taxonomy" id="84275"/>
    <lineage>
        <taxon>Eukaryota</taxon>
        <taxon>Fungi</taxon>
        <taxon>Dikarya</taxon>
        <taxon>Ascomycota</taxon>
        <taxon>Pezizomycotina</taxon>
        <taxon>Dothideomycetes</taxon>
        <taxon>Dothideomycetidae</taxon>
        <taxon>Mycosphaerellales</taxon>
        <taxon>Mycosphaerellaceae</taxon>
        <taxon>Cercospora</taxon>
    </lineage>
</organism>
<gene>
    <name evidence="6" type="ORF">CKM354_000758700</name>
</gene>
<feature type="region of interest" description="Disordered" evidence="4">
    <location>
        <begin position="1"/>
        <end position="23"/>
    </location>
</feature>
<dbReference type="PRINTS" id="PR00081">
    <property type="entry name" value="GDHRDH"/>
</dbReference>
<protein>
    <recommendedName>
        <fullName evidence="5">Ketoreductase domain-containing protein</fullName>
    </recommendedName>
</protein>
<dbReference type="AlphaFoldDB" id="A0A9P3CK97"/>
<keyword evidence="3" id="KW-0560">Oxidoreductase</keyword>
<feature type="domain" description="Ketoreductase" evidence="5">
    <location>
        <begin position="31"/>
        <end position="219"/>
    </location>
</feature>
<dbReference type="SUPFAM" id="SSF51735">
    <property type="entry name" value="NAD(P)-binding Rossmann-fold domains"/>
    <property type="match status" value="1"/>
</dbReference>
<dbReference type="PANTHER" id="PTHR48107:SF7">
    <property type="entry name" value="RE15974P"/>
    <property type="match status" value="1"/>
</dbReference>
<evidence type="ECO:0000256" key="3">
    <source>
        <dbReference type="ARBA" id="ARBA00023002"/>
    </source>
</evidence>
<reference evidence="6 7" key="1">
    <citation type="submission" date="2021-01" db="EMBL/GenBank/DDBJ databases">
        <title>Cercospora kikuchii MAFF 305040 whole genome shotgun sequence.</title>
        <authorList>
            <person name="Kashiwa T."/>
            <person name="Suzuki T."/>
        </authorList>
    </citation>
    <scope>NUCLEOTIDE SEQUENCE [LARGE SCALE GENOMIC DNA]</scope>
    <source>
        <strain evidence="6 7">MAFF 305040</strain>
    </source>
</reference>
<dbReference type="OrthoDB" id="47007at2759"/>
<name>A0A9P3CK97_9PEZI</name>
<dbReference type="EMBL" id="BOLY01000004">
    <property type="protein sequence ID" value="GIZ44389.1"/>
    <property type="molecule type" value="Genomic_DNA"/>
</dbReference>
<keyword evidence="7" id="KW-1185">Reference proteome</keyword>
<dbReference type="GO" id="GO:0016614">
    <property type="term" value="F:oxidoreductase activity, acting on CH-OH group of donors"/>
    <property type="evidence" value="ECO:0007669"/>
    <property type="project" value="UniProtKB-ARBA"/>
</dbReference>
<proteinExistence type="inferred from homology"/>
<dbReference type="FunFam" id="3.40.50.720:FF:000374">
    <property type="entry name" value="3-oxoacyl-(Acyl-carrier-protein) reductase"/>
    <property type="match status" value="1"/>
</dbReference>
<evidence type="ECO:0000256" key="4">
    <source>
        <dbReference type="SAM" id="MobiDB-lite"/>
    </source>
</evidence>
<keyword evidence="2" id="KW-0521">NADP</keyword>
<sequence>MAAEENVQSGTGGNGSQPTASPSFAANLKGKTAIVTGSARGIGAGIAIELGRRGASVVVNYTSATSEAKAAAVVAEIQKAGSEAVAVQGSVVHAADRSKLVDAALALSSTAHIDLLVHNAANGDDRLLANVDEAFFDELVSVNLRGPLFLTQTVVPHMARGGRIVLISSAAARMGVAETTVYAATKAGNEAFARVWATELGQSQGITVNCVNPGPIATDGYYSSTPEFIDSMQPMIESTPAEARVGEVRDIAPLVSFLCSEESRWVTGSVVSGSGGLLMF</sequence>
<dbReference type="Pfam" id="PF13561">
    <property type="entry name" value="adh_short_C2"/>
    <property type="match status" value="1"/>
</dbReference>
<dbReference type="GeneID" id="68293162"/>
<dbReference type="PRINTS" id="PR00080">
    <property type="entry name" value="SDRFAMILY"/>
</dbReference>
<dbReference type="RefSeq" id="XP_044658876.1">
    <property type="nucleotide sequence ID" value="XM_044802941.1"/>
</dbReference>
<accession>A0A9P3CK97</accession>
<dbReference type="Proteomes" id="UP000825890">
    <property type="component" value="Unassembled WGS sequence"/>
</dbReference>
<dbReference type="PANTHER" id="PTHR48107">
    <property type="entry name" value="NADPH-DEPENDENT ALDEHYDE REDUCTASE-LIKE PROTEIN, CHLOROPLASTIC-RELATED"/>
    <property type="match status" value="1"/>
</dbReference>
<evidence type="ECO:0000256" key="2">
    <source>
        <dbReference type="ARBA" id="ARBA00022857"/>
    </source>
</evidence>